<sequence>MNRNIFALTLLIILSAAARFIPHGYNFTPIAGMALIGGAYYHKKFFAFLVPLLTLYATDFVLNNTLYRSFFPDQEGIIFFSSFMLYTYVGTAAIVLIGMGLLKKVTAPRLLGSAVFSSILFFLITNFGTWASGMMYPKTGAGLAAAYTAGIPFLSGHLISNIVFSFLLFSAYELIIKRNLSTVSRMHL</sequence>
<dbReference type="Proteomes" id="UP001156666">
    <property type="component" value="Unassembled WGS sequence"/>
</dbReference>
<dbReference type="InterPro" id="IPR046487">
    <property type="entry name" value="DUF6580"/>
</dbReference>
<keyword evidence="3" id="KW-1185">Reference proteome</keyword>
<feature type="transmembrane region" description="Helical" evidence="1">
    <location>
        <begin position="77"/>
        <end position="98"/>
    </location>
</feature>
<gene>
    <name evidence="2" type="ORF">GCM10007940_09420</name>
</gene>
<organism evidence="2 3">
    <name type="scientific">Portibacter lacus</name>
    <dbReference type="NCBI Taxonomy" id="1099794"/>
    <lineage>
        <taxon>Bacteria</taxon>
        <taxon>Pseudomonadati</taxon>
        <taxon>Bacteroidota</taxon>
        <taxon>Saprospiria</taxon>
        <taxon>Saprospirales</taxon>
        <taxon>Haliscomenobacteraceae</taxon>
        <taxon>Portibacter</taxon>
    </lineage>
</organism>
<reference evidence="2" key="2">
    <citation type="submission" date="2023-01" db="EMBL/GenBank/DDBJ databases">
        <title>Draft genome sequence of Portibacter lacus strain NBRC 108769.</title>
        <authorList>
            <person name="Sun Q."/>
            <person name="Mori K."/>
        </authorList>
    </citation>
    <scope>NUCLEOTIDE SEQUENCE</scope>
    <source>
        <strain evidence="2">NBRC 108769</strain>
    </source>
</reference>
<keyword evidence="1" id="KW-1133">Transmembrane helix</keyword>
<evidence type="ECO:0000313" key="2">
    <source>
        <dbReference type="EMBL" id="GLR16327.1"/>
    </source>
</evidence>
<reference evidence="2" key="1">
    <citation type="journal article" date="2014" name="Int. J. Syst. Evol. Microbiol.">
        <title>Complete genome sequence of Corynebacterium casei LMG S-19264T (=DSM 44701T), isolated from a smear-ripened cheese.</title>
        <authorList>
            <consortium name="US DOE Joint Genome Institute (JGI-PGF)"/>
            <person name="Walter F."/>
            <person name="Albersmeier A."/>
            <person name="Kalinowski J."/>
            <person name="Ruckert C."/>
        </authorList>
    </citation>
    <scope>NUCLEOTIDE SEQUENCE</scope>
    <source>
        <strain evidence="2">NBRC 108769</strain>
    </source>
</reference>
<feature type="transmembrane region" description="Helical" evidence="1">
    <location>
        <begin position="151"/>
        <end position="176"/>
    </location>
</feature>
<feature type="transmembrane region" description="Helical" evidence="1">
    <location>
        <begin position="110"/>
        <end position="131"/>
    </location>
</feature>
<comment type="caution">
    <text evidence="2">The sequence shown here is derived from an EMBL/GenBank/DDBJ whole genome shotgun (WGS) entry which is preliminary data.</text>
</comment>
<accession>A0AA37SNF9</accession>
<keyword evidence="1" id="KW-0472">Membrane</keyword>
<dbReference type="Pfam" id="PF20221">
    <property type="entry name" value="DUF6580"/>
    <property type="match status" value="1"/>
</dbReference>
<name>A0AA37SNF9_9BACT</name>
<dbReference type="EMBL" id="BSOH01000005">
    <property type="protein sequence ID" value="GLR16327.1"/>
    <property type="molecule type" value="Genomic_DNA"/>
</dbReference>
<protein>
    <submittedName>
        <fullName evidence="2">Uncharacterized protein</fullName>
    </submittedName>
</protein>
<keyword evidence="1" id="KW-0812">Transmembrane</keyword>
<proteinExistence type="predicted"/>
<dbReference type="AlphaFoldDB" id="A0AA37SNF9"/>
<dbReference type="RefSeq" id="WP_235293128.1">
    <property type="nucleotide sequence ID" value="NZ_BSOH01000005.1"/>
</dbReference>
<evidence type="ECO:0000256" key="1">
    <source>
        <dbReference type="SAM" id="Phobius"/>
    </source>
</evidence>
<evidence type="ECO:0000313" key="3">
    <source>
        <dbReference type="Proteomes" id="UP001156666"/>
    </source>
</evidence>